<dbReference type="SMART" id="SM00065">
    <property type="entry name" value="GAF"/>
    <property type="match status" value="1"/>
</dbReference>
<dbReference type="Proteomes" id="UP000757435">
    <property type="component" value="Unassembled WGS sequence"/>
</dbReference>
<dbReference type="PANTHER" id="PTHR45138">
    <property type="entry name" value="REGULATORY COMPONENTS OF SENSORY TRANSDUCTION SYSTEM"/>
    <property type="match status" value="1"/>
</dbReference>
<dbReference type="AlphaFoldDB" id="A0A951UKM4"/>
<evidence type="ECO:0000313" key="2">
    <source>
        <dbReference type="EMBL" id="MBW4657380.1"/>
    </source>
</evidence>
<protein>
    <submittedName>
        <fullName evidence="2">Sensor domain-containing diguanylate cyclase</fullName>
    </submittedName>
</protein>
<proteinExistence type="predicted"/>
<dbReference type="GO" id="GO:0005886">
    <property type="term" value="C:plasma membrane"/>
    <property type="evidence" value="ECO:0007669"/>
    <property type="project" value="TreeGrafter"/>
</dbReference>
<dbReference type="EMBL" id="JAHHHD010000001">
    <property type="protein sequence ID" value="MBW4657380.1"/>
    <property type="molecule type" value="Genomic_DNA"/>
</dbReference>
<organism evidence="2 3">
    <name type="scientific">Drouetiella hepatica Uher 2000/2452</name>
    <dbReference type="NCBI Taxonomy" id="904376"/>
    <lineage>
        <taxon>Bacteria</taxon>
        <taxon>Bacillati</taxon>
        <taxon>Cyanobacteriota</taxon>
        <taxon>Cyanophyceae</taxon>
        <taxon>Oculatellales</taxon>
        <taxon>Oculatellaceae</taxon>
        <taxon>Drouetiella</taxon>
    </lineage>
</organism>
<dbReference type="Pfam" id="PF01590">
    <property type="entry name" value="GAF"/>
    <property type="match status" value="1"/>
</dbReference>
<dbReference type="InterPro" id="IPR029787">
    <property type="entry name" value="Nucleotide_cyclase"/>
</dbReference>
<dbReference type="GO" id="GO:0052621">
    <property type="term" value="F:diguanylate cyclase activity"/>
    <property type="evidence" value="ECO:0007669"/>
    <property type="project" value="TreeGrafter"/>
</dbReference>
<dbReference type="SUPFAM" id="SSF55073">
    <property type="entry name" value="Nucleotide cyclase"/>
    <property type="match status" value="1"/>
</dbReference>
<dbReference type="Gene3D" id="3.30.450.40">
    <property type="match status" value="1"/>
</dbReference>
<dbReference type="GO" id="GO:1902201">
    <property type="term" value="P:negative regulation of bacterial-type flagellum-dependent cell motility"/>
    <property type="evidence" value="ECO:0007669"/>
    <property type="project" value="TreeGrafter"/>
</dbReference>
<dbReference type="SUPFAM" id="SSF55781">
    <property type="entry name" value="GAF domain-like"/>
    <property type="match status" value="1"/>
</dbReference>
<evidence type="ECO:0000259" key="1">
    <source>
        <dbReference type="PROSITE" id="PS50887"/>
    </source>
</evidence>
<dbReference type="FunFam" id="3.30.70.270:FF:000001">
    <property type="entry name" value="Diguanylate cyclase domain protein"/>
    <property type="match status" value="1"/>
</dbReference>
<evidence type="ECO:0000313" key="3">
    <source>
        <dbReference type="Proteomes" id="UP000757435"/>
    </source>
</evidence>
<dbReference type="SMART" id="SM00267">
    <property type="entry name" value="GGDEF"/>
    <property type="match status" value="1"/>
</dbReference>
<reference evidence="2" key="1">
    <citation type="submission" date="2021-05" db="EMBL/GenBank/DDBJ databases">
        <authorList>
            <person name="Pietrasiak N."/>
            <person name="Ward R."/>
            <person name="Stajich J.E."/>
            <person name="Kurbessoian T."/>
        </authorList>
    </citation>
    <scope>NUCLEOTIDE SEQUENCE</scope>
    <source>
        <strain evidence="2">UHER 2000/2452</strain>
    </source>
</reference>
<feature type="domain" description="GGDEF" evidence="1">
    <location>
        <begin position="431"/>
        <end position="563"/>
    </location>
</feature>
<accession>A0A951UKM4</accession>
<dbReference type="NCBIfam" id="TIGR00254">
    <property type="entry name" value="GGDEF"/>
    <property type="match status" value="1"/>
</dbReference>
<dbReference type="GO" id="GO:0043709">
    <property type="term" value="P:cell adhesion involved in single-species biofilm formation"/>
    <property type="evidence" value="ECO:0007669"/>
    <property type="project" value="TreeGrafter"/>
</dbReference>
<name>A0A951UKM4_9CYAN</name>
<dbReference type="InterPro" id="IPR029016">
    <property type="entry name" value="GAF-like_dom_sf"/>
</dbReference>
<dbReference type="PANTHER" id="PTHR45138:SF9">
    <property type="entry name" value="DIGUANYLATE CYCLASE DGCM-RELATED"/>
    <property type="match status" value="1"/>
</dbReference>
<dbReference type="InterPro" id="IPR043128">
    <property type="entry name" value="Rev_trsase/Diguanyl_cyclase"/>
</dbReference>
<dbReference type="Pfam" id="PF00990">
    <property type="entry name" value="GGDEF"/>
    <property type="match status" value="1"/>
</dbReference>
<dbReference type="PROSITE" id="PS50887">
    <property type="entry name" value="GGDEF"/>
    <property type="match status" value="1"/>
</dbReference>
<dbReference type="InterPro" id="IPR050469">
    <property type="entry name" value="Diguanylate_Cyclase"/>
</dbReference>
<dbReference type="InterPro" id="IPR000160">
    <property type="entry name" value="GGDEF_dom"/>
</dbReference>
<reference evidence="2" key="2">
    <citation type="journal article" date="2022" name="Microbiol. Resour. Announc.">
        <title>Metagenome Sequencing to Explore Phylogenomics of Terrestrial Cyanobacteria.</title>
        <authorList>
            <person name="Ward R.D."/>
            <person name="Stajich J.E."/>
            <person name="Johansen J.R."/>
            <person name="Huntemann M."/>
            <person name="Clum A."/>
            <person name="Foster B."/>
            <person name="Foster B."/>
            <person name="Roux S."/>
            <person name="Palaniappan K."/>
            <person name="Varghese N."/>
            <person name="Mukherjee S."/>
            <person name="Reddy T.B.K."/>
            <person name="Daum C."/>
            <person name="Copeland A."/>
            <person name="Chen I.A."/>
            <person name="Ivanova N.N."/>
            <person name="Kyrpides N.C."/>
            <person name="Shapiro N."/>
            <person name="Eloe-Fadrosh E.A."/>
            <person name="Pietrasiak N."/>
        </authorList>
    </citation>
    <scope>NUCLEOTIDE SEQUENCE</scope>
    <source>
        <strain evidence="2">UHER 2000/2452</strain>
    </source>
</reference>
<dbReference type="Gene3D" id="3.30.70.270">
    <property type="match status" value="1"/>
</dbReference>
<sequence>MQPTWKEIYPWIKTALLNLESVDSLLRQVVEKIASVYEAECLLWAGLEMGVSDALRVYGLSEVVNKYAANFAVEPPLDSDRPSPFQPDSVQPFVPRSLPSWLLDQQNSPQIIQLETGELIIPISSRGNGLEDPRGRVSVANPLQFVLQLRRSFAGLPVFAPPSPLSSFPFRKETAALPIQGWNVEELESLEVVCSHVGLAYSALYWRERLEQSRQQAALIGRISRLLNSTLNPDEVVGRIVAELGYGLQCDRSILVDLRDSPATILAVWDYPERQMVALEERHIYREYWQNIIELFMQGGASYLQMGVHAPEADLLQDWMRSIGVMSVLLVPLFIQEEFFGAVALLSYQQERAYLLDELQTVRQVADQAAIALTNAQNYQRLWRRQVELRMQNDSLQQEILRDDLTQLMNRRSLEWELEQLSMAAVWTVQSPFSVIVCDIDYFKMVNDAYGHLVGDEVLVELSKRVQDQLRRGTPAYRYGGEEFVVILTETPLDQAIDVAERLRRAVRGQSMPTKAGELDITASFGVAQQNSATDRTAWDVLQRADKALYEAKRQGRDRVQVM</sequence>
<dbReference type="InterPro" id="IPR003018">
    <property type="entry name" value="GAF"/>
</dbReference>
<dbReference type="CDD" id="cd01949">
    <property type="entry name" value="GGDEF"/>
    <property type="match status" value="1"/>
</dbReference>
<gene>
    <name evidence="2" type="ORF">KME15_01800</name>
</gene>
<comment type="caution">
    <text evidence="2">The sequence shown here is derived from an EMBL/GenBank/DDBJ whole genome shotgun (WGS) entry which is preliminary data.</text>
</comment>